<dbReference type="Proteomes" id="UP000675880">
    <property type="component" value="Unassembled WGS sequence"/>
</dbReference>
<dbReference type="RefSeq" id="WP_213041668.1">
    <property type="nucleotide sequence ID" value="NZ_CAJNBJ010000002.1"/>
</dbReference>
<gene>
    <name evidence="4" type="ORF">NSPZN2_100317</name>
</gene>
<name>A0ABM8R305_9BACT</name>
<dbReference type="Pfam" id="PF00293">
    <property type="entry name" value="NUDIX"/>
    <property type="match status" value="1"/>
</dbReference>
<dbReference type="PANTHER" id="PTHR43736">
    <property type="entry name" value="ADP-RIBOSE PYROPHOSPHATASE"/>
    <property type="match status" value="1"/>
</dbReference>
<dbReference type="GO" id="GO:0016787">
    <property type="term" value="F:hydrolase activity"/>
    <property type="evidence" value="ECO:0007669"/>
    <property type="project" value="UniProtKB-KW"/>
</dbReference>
<sequence length="140" mass="15988">MPEAGWVRSAGGVVLRQQDVLLIRVSDIKGRPVWSFPKGRLDAGETPAQAAVREVMEETGWCCRIEADLSTTEYWFQREGRRFRKTVVWFKMTPVERTGVPDGEVEEVEWVEREAALRRLTYPSDVALLSQAFTQEASSR</sequence>
<keyword evidence="1 2" id="KW-0378">Hydrolase</keyword>
<dbReference type="PROSITE" id="PS51462">
    <property type="entry name" value="NUDIX"/>
    <property type="match status" value="1"/>
</dbReference>
<dbReference type="CDD" id="cd03673">
    <property type="entry name" value="NUDIX_Ap6A_hydrolase"/>
    <property type="match status" value="1"/>
</dbReference>
<evidence type="ECO:0000313" key="4">
    <source>
        <dbReference type="EMBL" id="CAE6730067.1"/>
    </source>
</evidence>
<evidence type="ECO:0000256" key="1">
    <source>
        <dbReference type="ARBA" id="ARBA00022801"/>
    </source>
</evidence>
<dbReference type="InterPro" id="IPR000086">
    <property type="entry name" value="NUDIX_hydrolase_dom"/>
</dbReference>
<organism evidence="4 5">
    <name type="scientific">Nitrospira defluvii</name>
    <dbReference type="NCBI Taxonomy" id="330214"/>
    <lineage>
        <taxon>Bacteria</taxon>
        <taxon>Pseudomonadati</taxon>
        <taxon>Nitrospirota</taxon>
        <taxon>Nitrospiria</taxon>
        <taxon>Nitrospirales</taxon>
        <taxon>Nitrospiraceae</taxon>
        <taxon>Nitrospira</taxon>
    </lineage>
</organism>
<dbReference type="Gene3D" id="3.90.79.10">
    <property type="entry name" value="Nucleoside Triphosphate Pyrophosphohydrolase"/>
    <property type="match status" value="1"/>
</dbReference>
<comment type="caution">
    <text evidence="4">The sequence shown here is derived from an EMBL/GenBank/DDBJ whole genome shotgun (WGS) entry which is preliminary data.</text>
</comment>
<dbReference type="InterPro" id="IPR015797">
    <property type="entry name" value="NUDIX_hydrolase-like_dom_sf"/>
</dbReference>
<proteinExistence type="inferred from homology"/>
<dbReference type="PROSITE" id="PS00893">
    <property type="entry name" value="NUDIX_BOX"/>
    <property type="match status" value="1"/>
</dbReference>
<keyword evidence="5" id="KW-1185">Reference proteome</keyword>
<dbReference type="PRINTS" id="PR00502">
    <property type="entry name" value="NUDIXFAMILY"/>
</dbReference>
<evidence type="ECO:0000259" key="3">
    <source>
        <dbReference type="PROSITE" id="PS51462"/>
    </source>
</evidence>
<dbReference type="PANTHER" id="PTHR43736:SF1">
    <property type="entry name" value="DIHYDRONEOPTERIN TRIPHOSPHATE DIPHOSPHATASE"/>
    <property type="match status" value="1"/>
</dbReference>
<dbReference type="InterPro" id="IPR020084">
    <property type="entry name" value="NUDIX_hydrolase_CS"/>
</dbReference>
<evidence type="ECO:0000313" key="5">
    <source>
        <dbReference type="Proteomes" id="UP000675880"/>
    </source>
</evidence>
<protein>
    <submittedName>
        <fullName evidence="4">NUDIX hydrolase</fullName>
    </submittedName>
</protein>
<dbReference type="EMBL" id="CAJNBJ010000002">
    <property type="protein sequence ID" value="CAE6730067.1"/>
    <property type="molecule type" value="Genomic_DNA"/>
</dbReference>
<dbReference type="SUPFAM" id="SSF55811">
    <property type="entry name" value="Nudix"/>
    <property type="match status" value="1"/>
</dbReference>
<feature type="domain" description="Nudix hydrolase" evidence="3">
    <location>
        <begin position="5"/>
        <end position="134"/>
    </location>
</feature>
<reference evidence="4 5" key="1">
    <citation type="submission" date="2021-02" db="EMBL/GenBank/DDBJ databases">
        <authorList>
            <person name="Han P."/>
        </authorList>
    </citation>
    <scope>NUCLEOTIDE SEQUENCE [LARGE SCALE GENOMIC DNA]</scope>
    <source>
        <strain evidence="4">Candidatus Nitrospira sp. ZN2</strain>
    </source>
</reference>
<accession>A0ABM8R305</accession>
<dbReference type="InterPro" id="IPR020476">
    <property type="entry name" value="Nudix_hydrolase"/>
</dbReference>
<comment type="similarity">
    <text evidence="2">Belongs to the Nudix hydrolase family.</text>
</comment>
<evidence type="ECO:0000256" key="2">
    <source>
        <dbReference type="RuleBase" id="RU003476"/>
    </source>
</evidence>